<comment type="caution">
    <text evidence="2">The sequence shown here is derived from an EMBL/GenBank/DDBJ whole genome shotgun (WGS) entry which is preliminary data.</text>
</comment>
<dbReference type="InterPro" id="IPR037523">
    <property type="entry name" value="VOC_core"/>
</dbReference>
<evidence type="ECO:0000313" key="3">
    <source>
        <dbReference type="Proteomes" id="UP000660110"/>
    </source>
</evidence>
<dbReference type="EMBL" id="BMEL01000005">
    <property type="protein sequence ID" value="GGF34054.1"/>
    <property type="molecule type" value="Genomic_DNA"/>
</dbReference>
<dbReference type="CDD" id="cd06587">
    <property type="entry name" value="VOC"/>
    <property type="match status" value="1"/>
</dbReference>
<dbReference type="Gene3D" id="3.10.180.10">
    <property type="entry name" value="2,3-Dihydroxybiphenyl 1,2-Dioxygenase, domain 1"/>
    <property type="match status" value="1"/>
</dbReference>
<dbReference type="InterPro" id="IPR029068">
    <property type="entry name" value="Glyas_Bleomycin-R_OHBP_Dase"/>
</dbReference>
<dbReference type="SUPFAM" id="SSF54593">
    <property type="entry name" value="Glyoxalase/Bleomycin resistance protein/Dihydroxybiphenyl dioxygenase"/>
    <property type="match status" value="1"/>
</dbReference>
<dbReference type="Pfam" id="PF00903">
    <property type="entry name" value="Glyoxalase"/>
    <property type="match status" value="1"/>
</dbReference>
<feature type="domain" description="VOC" evidence="1">
    <location>
        <begin position="8"/>
        <end position="125"/>
    </location>
</feature>
<dbReference type="PROSITE" id="PS51819">
    <property type="entry name" value="VOC"/>
    <property type="match status" value="1"/>
</dbReference>
<organism evidence="2 3">
    <name type="scientific">Halobacillus andaensis</name>
    <dbReference type="NCBI Taxonomy" id="1176239"/>
    <lineage>
        <taxon>Bacteria</taxon>
        <taxon>Bacillati</taxon>
        <taxon>Bacillota</taxon>
        <taxon>Bacilli</taxon>
        <taxon>Bacillales</taxon>
        <taxon>Bacillaceae</taxon>
        <taxon>Halobacillus</taxon>
    </lineage>
</organism>
<accession>A0A917BD50</accession>
<reference evidence="2" key="1">
    <citation type="journal article" date="2014" name="Int. J. Syst. Evol. Microbiol.">
        <title>Complete genome sequence of Corynebacterium casei LMG S-19264T (=DSM 44701T), isolated from a smear-ripened cheese.</title>
        <authorList>
            <consortium name="US DOE Joint Genome Institute (JGI-PGF)"/>
            <person name="Walter F."/>
            <person name="Albersmeier A."/>
            <person name="Kalinowski J."/>
            <person name="Ruckert C."/>
        </authorList>
    </citation>
    <scope>NUCLEOTIDE SEQUENCE</scope>
    <source>
        <strain evidence="2">CGMCC 1.12153</strain>
    </source>
</reference>
<reference evidence="2" key="2">
    <citation type="submission" date="2020-09" db="EMBL/GenBank/DDBJ databases">
        <authorList>
            <person name="Sun Q."/>
            <person name="Zhou Y."/>
        </authorList>
    </citation>
    <scope>NUCLEOTIDE SEQUENCE</scope>
    <source>
        <strain evidence="2">CGMCC 1.12153</strain>
    </source>
</reference>
<evidence type="ECO:0000313" key="2">
    <source>
        <dbReference type="EMBL" id="GGF34054.1"/>
    </source>
</evidence>
<protein>
    <recommendedName>
        <fullName evidence="1">VOC domain-containing protein</fullName>
    </recommendedName>
</protein>
<dbReference type="AlphaFoldDB" id="A0A917BD50"/>
<proteinExistence type="predicted"/>
<dbReference type="RefSeq" id="WP_188378962.1">
    <property type="nucleotide sequence ID" value="NZ_BMEL01000005.1"/>
</dbReference>
<dbReference type="Proteomes" id="UP000660110">
    <property type="component" value="Unassembled WGS sequence"/>
</dbReference>
<gene>
    <name evidence="2" type="ORF">GCM10010954_36370</name>
</gene>
<name>A0A917BD50_HALAA</name>
<keyword evidence="3" id="KW-1185">Reference proteome</keyword>
<sequence>MSHPIQPKMNTVFVHVTDLSRSVRWYSQLLDRSVKDEDVRSPVYTFSLSQHTSLTLDAGPSDTEPKTVEPLPYPLFNIYTRDVKRAYSFAREKGLRIAAPVTEFEDLSFFNLYDPDRNIIMICNG</sequence>
<dbReference type="InterPro" id="IPR004360">
    <property type="entry name" value="Glyas_Fos-R_dOase_dom"/>
</dbReference>
<evidence type="ECO:0000259" key="1">
    <source>
        <dbReference type="PROSITE" id="PS51819"/>
    </source>
</evidence>